<proteinExistence type="predicted"/>
<dbReference type="KEGG" id="gai:IMCC3135_17775"/>
<dbReference type="EMBL" id="CP018632">
    <property type="protein sequence ID" value="ASJ73634.1"/>
    <property type="molecule type" value="Genomic_DNA"/>
</dbReference>
<accession>A0A2Z2P1X9</accession>
<keyword evidence="2" id="KW-1185">Reference proteome</keyword>
<protein>
    <submittedName>
        <fullName evidence="1">Uncharacterized protein</fullName>
    </submittedName>
</protein>
<dbReference type="RefSeq" id="WP_088918784.1">
    <property type="nucleotide sequence ID" value="NZ_CP018632.1"/>
</dbReference>
<sequence length="56" mass="5945">MSKHNTYSGVAALENYESLLLALNDAHVLSECEIMGGFEDTAAANKNADDSDVDLA</sequence>
<dbReference type="Proteomes" id="UP000250079">
    <property type="component" value="Chromosome"/>
</dbReference>
<dbReference type="AlphaFoldDB" id="A0A2Z2P1X9"/>
<gene>
    <name evidence="1" type="ORF">IMCC3135_17775</name>
</gene>
<name>A0A2Z2P1X9_9GAMM</name>
<reference evidence="1 2" key="1">
    <citation type="submission" date="2016-12" db="EMBL/GenBank/DDBJ databases">
        <authorList>
            <person name="Song W.-J."/>
            <person name="Kurnit D.M."/>
        </authorList>
    </citation>
    <scope>NUCLEOTIDE SEQUENCE [LARGE SCALE GENOMIC DNA]</scope>
    <source>
        <strain evidence="1 2">IMCC3135</strain>
    </source>
</reference>
<dbReference type="OrthoDB" id="6172634at2"/>
<evidence type="ECO:0000313" key="1">
    <source>
        <dbReference type="EMBL" id="ASJ73634.1"/>
    </source>
</evidence>
<evidence type="ECO:0000313" key="2">
    <source>
        <dbReference type="Proteomes" id="UP000250079"/>
    </source>
</evidence>
<organism evidence="1 2">
    <name type="scientific">Granulosicoccus antarcticus IMCC3135</name>
    <dbReference type="NCBI Taxonomy" id="1192854"/>
    <lineage>
        <taxon>Bacteria</taxon>
        <taxon>Pseudomonadati</taxon>
        <taxon>Pseudomonadota</taxon>
        <taxon>Gammaproteobacteria</taxon>
        <taxon>Chromatiales</taxon>
        <taxon>Granulosicoccaceae</taxon>
        <taxon>Granulosicoccus</taxon>
    </lineage>
</organism>